<gene>
    <name evidence="1" type="ORF">CC86DRAFT_140792</name>
</gene>
<dbReference type="EMBL" id="MU006218">
    <property type="protein sequence ID" value="KAF2831557.1"/>
    <property type="molecule type" value="Genomic_DNA"/>
</dbReference>
<proteinExistence type="predicted"/>
<keyword evidence="2" id="KW-1185">Reference proteome</keyword>
<sequence>MDRSLCALLLHPSLDCGSHTKCRSSFHIMSSSSLLYTNEISEPRATMIVAIRPSVVPSLANPRKVKAANPKAMERYALLKKRRKRLSDSAVMRNSCWSM</sequence>
<accession>A0A6A7AFW0</accession>
<protein>
    <submittedName>
        <fullName evidence="1">Uncharacterized protein</fullName>
    </submittedName>
</protein>
<evidence type="ECO:0000313" key="2">
    <source>
        <dbReference type="Proteomes" id="UP000799424"/>
    </source>
</evidence>
<organism evidence="1 2">
    <name type="scientific">Ophiobolus disseminans</name>
    <dbReference type="NCBI Taxonomy" id="1469910"/>
    <lineage>
        <taxon>Eukaryota</taxon>
        <taxon>Fungi</taxon>
        <taxon>Dikarya</taxon>
        <taxon>Ascomycota</taxon>
        <taxon>Pezizomycotina</taxon>
        <taxon>Dothideomycetes</taxon>
        <taxon>Pleosporomycetidae</taxon>
        <taxon>Pleosporales</taxon>
        <taxon>Pleosporineae</taxon>
        <taxon>Phaeosphaeriaceae</taxon>
        <taxon>Ophiobolus</taxon>
    </lineage>
</organism>
<reference evidence="1" key="1">
    <citation type="journal article" date="2020" name="Stud. Mycol.">
        <title>101 Dothideomycetes genomes: a test case for predicting lifestyles and emergence of pathogens.</title>
        <authorList>
            <person name="Haridas S."/>
            <person name="Albert R."/>
            <person name="Binder M."/>
            <person name="Bloem J."/>
            <person name="Labutti K."/>
            <person name="Salamov A."/>
            <person name="Andreopoulos B."/>
            <person name="Baker S."/>
            <person name="Barry K."/>
            <person name="Bills G."/>
            <person name="Bluhm B."/>
            <person name="Cannon C."/>
            <person name="Castanera R."/>
            <person name="Culley D."/>
            <person name="Daum C."/>
            <person name="Ezra D."/>
            <person name="Gonzalez J."/>
            <person name="Henrissat B."/>
            <person name="Kuo A."/>
            <person name="Liang C."/>
            <person name="Lipzen A."/>
            <person name="Lutzoni F."/>
            <person name="Magnuson J."/>
            <person name="Mondo S."/>
            <person name="Nolan M."/>
            <person name="Ohm R."/>
            <person name="Pangilinan J."/>
            <person name="Park H.-J."/>
            <person name="Ramirez L."/>
            <person name="Alfaro M."/>
            <person name="Sun H."/>
            <person name="Tritt A."/>
            <person name="Yoshinaga Y."/>
            <person name="Zwiers L.-H."/>
            <person name="Turgeon B."/>
            <person name="Goodwin S."/>
            <person name="Spatafora J."/>
            <person name="Crous P."/>
            <person name="Grigoriev I."/>
        </authorList>
    </citation>
    <scope>NUCLEOTIDE SEQUENCE</scope>
    <source>
        <strain evidence="1">CBS 113818</strain>
    </source>
</reference>
<name>A0A6A7AFW0_9PLEO</name>
<evidence type="ECO:0000313" key="1">
    <source>
        <dbReference type="EMBL" id="KAF2831557.1"/>
    </source>
</evidence>
<dbReference type="Proteomes" id="UP000799424">
    <property type="component" value="Unassembled WGS sequence"/>
</dbReference>
<dbReference type="AlphaFoldDB" id="A0A6A7AFW0"/>